<gene>
    <name evidence="3" type="ORF">M8009_03450</name>
</gene>
<feature type="coiled-coil region" evidence="1">
    <location>
        <begin position="387"/>
        <end position="414"/>
    </location>
</feature>
<protein>
    <recommendedName>
        <fullName evidence="5">Tetratricopeptide repeat protein</fullName>
    </recommendedName>
</protein>
<dbReference type="PANTHER" id="PTHR45588">
    <property type="entry name" value="TPR DOMAIN-CONTAINING PROTEIN"/>
    <property type="match status" value="1"/>
</dbReference>
<proteinExistence type="predicted"/>
<comment type="caution">
    <text evidence="3">The sequence shown here is derived from an EMBL/GenBank/DDBJ whole genome shotgun (WGS) entry which is preliminary data.</text>
</comment>
<accession>A0ABT0SY40</accession>
<evidence type="ECO:0008006" key="5">
    <source>
        <dbReference type="Google" id="ProtNLM"/>
    </source>
</evidence>
<keyword evidence="1" id="KW-0175">Coiled coil</keyword>
<name>A0ABT0SY40_9GAMM</name>
<dbReference type="PANTHER" id="PTHR45588:SF1">
    <property type="entry name" value="WW DOMAIN-CONTAINING PROTEIN"/>
    <property type="match status" value="1"/>
</dbReference>
<dbReference type="EMBL" id="JAMJPK010000001">
    <property type="protein sequence ID" value="MCL7939359.1"/>
    <property type="molecule type" value="Genomic_DNA"/>
</dbReference>
<dbReference type="RefSeq" id="WP_250059356.1">
    <property type="nucleotide sequence ID" value="NZ_JAMJPK010000001.1"/>
</dbReference>
<dbReference type="Proteomes" id="UP001165369">
    <property type="component" value="Unassembled WGS sequence"/>
</dbReference>
<sequence length="542" mass="59808">MKALLPTLAFISTLLTATSLVAQEEHQGNGAGAEVPPLGRVDFRVQCEEAARAAFDEALAMTHHMMYAQARGRFEAIVEQYPDCAMAHWGIAKTLFQPLWATRPSEEDLQRGWRESQWAAELAHSERERHLIDATSAFFREPGKADYATRQGRWAEAMQSAYRAEPEDDDIAALYALSLLARAQGADDPHPLHEQAEDILRAINAREPSHPGAIHYIIHGDDIDGRSDRNLEIVATYGQVAPDVPHALHMTTHIFVRLGDWPGVIEWNRRSAEAALANPSGEHVSHHYLHAQDYIIYAHLQRGEDEQAQQVLAEAREHGPMQPTVISAFHSATMPARIAVERRDWTRTAALEPRTPEELPWDASLGLWATSQTWLARGLGAVHGDDIDDAEQALERVQALRADAEEQGETLIARYIRIDEHILAGWIAHAAGEADQAVEQMRAAARIEESVEKHPVTPGALLPPNESLGDLLMVLERPAEALAAYQASDAVWPARYNTLLGAARAAHAAGDEAAADWYGKLLETAPQAQRESLKEAHEMAAG</sequence>
<keyword evidence="4" id="KW-1185">Reference proteome</keyword>
<evidence type="ECO:0000256" key="1">
    <source>
        <dbReference type="SAM" id="Coils"/>
    </source>
</evidence>
<evidence type="ECO:0000256" key="2">
    <source>
        <dbReference type="SAM" id="SignalP"/>
    </source>
</evidence>
<evidence type="ECO:0000313" key="3">
    <source>
        <dbReference type="EMBL" id="MCL7939359.1"/>
    </source>
</evidence>
<dbReference type="SUPFAM" id="SSF48452">
    <property type="entry name" value="TPR-like"/>
    <property type="match status" value="1"/>
</dbReference>
<dbReference type="InterPro" id="IPR011990">
    <property type="entry name" value="TPR-like_helical_dom_sf"/>
</dbReference>
<evidence type="ECO:0000313" key="4">
    <source>
        <dbReference type="Proteomes" id="UP001165369"/>
    </source>
</evidence>
<organism evidence="3 4">
    <name type="scientific">Halomonas gemina</name>
    <dbReference type="NCBI Taxonomy" id="2945105"/>
    <lineage>
        <taxon>Bacteria</taxon>
        <taxon>Pseudomonadati</taxon>
        <taxon>Pseudomonadota</taxon>
        <taxon>Gammaproteobacteria</taxon>
        <taxon>Oceanospirillales</taxon>
        <taxon>Halomonadaceae</taxon>
        <taxon>Halomonas</taxon>
    </lineage>
</organism>
<reference evidence="3" key="1">
    <citation type="submission" date="2022-05" db="EMBL/GenBank/DDBJ databases">
        <title>Halomonas geminus sp. nov. and Halomonas llamarensis sp. nov. isolated from high-altitude salars of the Atacama Desert.</title>
        <authorList>
            <person name="Hintersatz C."/>
            <person name="Rojas L.A."/>
            <person name="Wei T.-S."/>
            <person name="Kutschke S."/>
            <person name="Lehmann F."/>
            <person name="Jain R."/>
            <person name="Pollmann K."/>
        </authorList>
    </citation>
    <scope>NUCLEOTIDE SEQUENCE</scope>
    <source>
        <strain evidence="3">ATCH28</strain>
    </source>
</reference>
<keyword evidence="2" id="KW-0732">Signal</keyword>
<feature type="chain" id="PRO_5046820984" description="Tetratricopeptide repeat protein" evidence="2">
    <location>
        <begin position="23"/>
        <end position="542"/>
    </location>
</feature>
<dbReference type="Gene3D" id="1.25.40.10">
    <property type="entry name" value="Tetratricopeptide repeat domain"/>
    <property type="match status" value="2"/>
</dbReference>
<feature type="signal peptide" evidence="2">
    <location>
        <begin position="1"/>
        <end position="22"/>
    </location>
</feature>